<dbReference type="InterPro" id="IPR013783">
    <property type="entry name" value="Ig-like_fold"/>
</dbReference>
<evidence type="ECO:0000256" key="1">
    <source>
        <dbReference type="ARBA" id="ARBA00005336"/>
    </source>
</evidence>
<dbReference type="Pfam" id="PF01915">
    <property type="entry name" value="Glyco_hydro_3_C"/>
    <property type="match status" value="1"/>
</dbReference>
<evidence type="ECO:0000256" key="6">
    <source>
        <dbReference type="RuleBase" id="RU361161"/>
    </source>
</evidence>
<evidence type="ECO:0000256" key="3">
    <source>
        <dbReference type="ARBA" id="ARBA00023277"/>
    </source>
</evidence>
<dbReference type="Gene3D" id="2.60.40.10">
    <property type="entry name" value="Immunoglobulins"/>
    <property type="match status" value="1"/>
</dbReference>
<name>A0AA41Q2E6_9ACTN</name>
<dbReference type="InterPro" id="IPR001764">
    <property type="entry name" value="Glyco_hydro_3_N"/>
</dbReference>
<dbReference type="EMBL" id="JAKFHA010000008">
    <property type="protein sequence ID" value="MCF2528852.1"/>
    <property type="molecule type" value="Genomic_DNA"/>
</dbReference>
<organism evidence="9 10">
    <name type="scientific">Yinghuangia soli</name>
    <dbReference type="NCBI Taxonomy" id="2908204"/>
    <lineage>
        <taxon>Bacteria</taxon>
        <taxon>Bacillati</taxon>
        <taxon>Actinomycetota</taxon>
        <taxon>Actinomycetes</taxon>
        <taxon>Kitasatosporales</taxon>
        <taxon>Streptomycetaceae</taxon>
        <taxon>Yinghuangia</taxon>
    </lineage>
</organism>
<dbReference type="SUPFAM" id="SSF51445">
    <property type="entry name" value="(Trans)glycosidases"/>
    <property type="match status" value="1"/>
</dbReference>
<evidence type="ECO:0000256" key="4">
    <source>
        <dbReference type="ARBA" id="ARBA00058905"/>
    </source>
</evidence>
<keyword evidence="10" id="KW-1185">Reference proteome</keyword>
<dbReference type="InterPro" id="IPR017853">
    <property type="entry name" value="GH"/>
</dbReference>
<dbReference type="Gene3D" id="3.40.50.1700">
    <property type="entry name" value="Glycoside hydrolase family 3 C-terminal domain"/>
    <property type="match status" value="1"/>
</dbReference>
<dbReference type="GO" id="GO:0008422">
    <property type="term" value="F:beta-glucosidase activity"/>
    <property type="evidence" value="ECO:0007669"/>
    <property type="project" value="UniProtKB-ARBA"/>
</dbReference>
<evidence type="ECO:0000256" key="2">
    <source>
        <dbReference type="ARBA" id="ARBA00022801"/>
    </source>
</evidence>
<dbReference type="PRINTS" id="PR00133">
    <property type="entry name" value="GLHYDRLASE3"/>
</dbReference>
<dbReference type="PROSITE" id="PS00775">
    <property type="entry name" value="GLYCOSYL_HYDROL_F3"/>
    <property type="match status" value="1"/>
</dbReference>
<gene>
    <name evidence="9" type="ORF">LZ495_16735</name>
</gene>
<dbReference type="InterPro" id="IPR036962">
    <property type="entry name" value="Glyco_hydro_3_N_sf"/>
</dbReference>
<dbReference type="InterPro" id="IPR019800">
    <property type="entry name" value="Glyco_hydro_3_AS"/>
</dbReference>
<dbReference type="RefSeq" id="WP_235053016.1">
    <property type="nucleotide sequence ID" value="NZ_JAKFHA010000008.1"/>
</dbReference>
<dbReference type="SMART" id="SM01217">
    <property type="entry name" value="Fn3_like"/>
    <property type="match status" value="1"/>
</dbReference>
<comment type="caution">
    <text evidence="9">The sequence shown here is derived from an EMBL/GenBank/DDBJ whole genome shotgun (WGS) entry which is preliminary data.</text>
</comment>
<dbReference type="Proteomes" id="UP001165378">
    <property type="component" value="Unassembled WGS sequence"/>
</dbReference>
<keyword evidence="3" id="KW-0119">Carbohydrate metabolism</keyword>
<dbReference type="InterPro" id="IPR050288">
    <property type="entry name" value="Cellulose_deg_GH3"/>
</dbReference>
<feature type="region of interest" description="Disordered" evidence="7">
    <location>
        <begin position="1"/>
        <end position="31"/>
    </location>
</feature>
<dbReference type="Pfam" id="PF14310">
    <property type="entry name" value="Fn3-like"/>
    <property type="match status" value="1"/>
</dbReference>
<evidence type="ECO:0000313" key="9">
    <source>
        <dbReference type="EMBL" id="MCF2528852.1"/>
    </source>
</evidence>
<evidence type="ECO:0000256" key="7">
    <source>
        <dbReference type="SAM" id="MobiDB-lite"/>
    </source>
</evidence>
<accession>A0AA41Q2E6</accession>
<dbReference type="InterPro" id="IPR036881">
    <property type="entry name" value="Glyco_hydro_3_C_sf"/>
</dbReference>
<feature type="domain" description="Fibronectin type III-like" evidence="8">
    <location>
        <begin position="606"/>
        <end position="676"/>
    </location>
</feature>
<dbReference type="SUPFAM" id="SSF52279">
    <property type="entry name" value="Beta-D-glucan exohydrolase, C-terminal domain"/>
    <property type="match status" value="1"/>
</dbReference>
<dbReference type="InterPro" id="IPR002772">
    <property type="entry name" value="Glyco_hydro_3_C"/>
</dbReference>
<comment type="function">
    <text evidence="4">Catalyzes the hydrolysis of a non-reducing terminal alpha-L-arabinopyranosidic linkage in ginsenoside Rb2 (alpha-L-arabinopyranosyl-(1-&gt;6)-alpha-D-glucopyranosyl) to release alpha-D-glucopyranosyl (Rd). It is not able to hydrolyze alpha-L-arabinofuranosyl-(1-&gt;6)-alpha-D-glucopyranosyl (Rc).</text>
</comment>
<comment type="similarity">
    <text evidence="1 6">Belongs to the glycosyl hydrolase 3 family.</text>
</comment>
<evidence type="ECO:0000256" key="5">
    <source>
        <dbReference type="ARBA" id="ARBA00074219"/>
    </source>
</evidence>
<evidence type="ECO:0000313" key="10">
    <source>
        <dbReference type="Proteomes" id="UP001165378"/>
    </source>
</evidence>
<dbReference type="Gene3D" id="3.20.20.300">
    <property type="entry name" value="Glycoside hydrolase, family 3, N-terminal domain"/>
    <property type="match status" value="1"/>
</dbReference>
<dbReference type="Pfam" id="PF00933">
    <property type="entry name" value="Glyco_hydro_3"/>
    <property type="match status" value="1"/>
</dbReference>
<reference evidence="9" key="1">
    <citation type="submission" date="2022-01" db="EMBL/GenBank/DDBJ databases">
        <title>Genome-Based Taxonomic Classification of the Phylum Actinobacteria.</title>
        <authorList>
            <person name="Gao Y."/>
        </authorList>
    </citation>
    <scope>NUCLEOTIDE SEQUENCE</scope>
    <source>
        <strain evidence="9">KLBMP 8922</strain>
    </source>
</reference>
<proteinExistence type="inferred from homology"/>
<dbReference type="InterPro" id="IPR026891">
    <property type="entry name" value="Fn3-like"/>
</dbReference>
<keyword evidence="2 6" id="KW-0378">Hydrolase</keyword>
<dbReference type="AlphaFoldDB" id="A0AA41Q2E6"/>
<dbReference type="GO" id="GO:0005975">
    <property type="term" value="P:carbohydrate metabolic process"/>
    <property type="evidence" value="ECO:0007669"/>
    <property type="project" value="InterPro"/>
</dbReference>
<sequence length="789" mass="82237">MHDTPAAGPAGPADSAASIASGGTAGTAGVPGVRELTTAQKASLTSGADFWHLQGVEAAGIESVMVADGPHGLRKQPAEADPIGLGTSLPATCFPPAVGLASSWDTDLLRRVGEALGAEARAENVSVLLGPGVNIKRSPLCGRNFEYFSEDPFLAGRLGAAYVHGVQSQGVGTSLKHFAANNQETDRFRVSADIDERTLREIYLPAFEHVVKDAAPLTVMCAYNKVNGTYASEHHFLLTEVLRGEWGFDGLVVSDWGAVADRVKALAAGLDIEMPPSGTDAQIVAAVEDGRLTEEQLDAAARRVVTLIERTAGARVEGAVFDADAHHRLARSAALSSAVLLKNDGILPLDPAGTGRIAVIGEFARTPRYQGSGSSLVVPTRLDNALDAITALAGPERVAFAPGFALDGTPDPGLVADAVAAARDAEVAVLFLGLPAGTESEGHDRTHIDIPADQLALLAEVHTANPATVVVLSNGAAVAVADWQDRAAALLEGWLLGQAGGSATAELLFGLADPSGRLTETLPLRLADTPAHLHFPGSEQHVRYAEGLYVGYRYFDSLNAPVAYPFGHGLSYTTFELSGLSVVRGAGNTCTVTATVTNTGARTGTQTVQIYVHDPASSVDRPVHELKAFGRVTLAPGQSEAITLHLDERAFAYWSAAEHRWKVEARTVEVRAAFSSRDIRARESVELPGDGVFGPLTAMSSLREWLGHPIGGKLVGPLLEKLAAMRPPADGADAERGGGERSLPEMVAGLPLGKLAMFGAFAGAGAMFTPADLEALVAAVDREIADASA</sequence>
<feature type="compositionally biased region" description="Low complexity" evidence="7">
    <location>
        <begin position="1"/>
        <end position="22"/>
    </location>
</feature>
<evidence type="ECO:0000259" key="8">
    <source>
        <dbReference type="SMART" id="SM01217"/>
    </source>
</evidence>
<protein>
    <recommendedName>
        <fullName evidence="5">Exo-alpha-(1-&gt;6)-L-arabinopyranosidase</fullName>
    </recommendedName>
</protein>
<dbReference type="PANTHER" id="PTHR42715:SF10">
    <property type="entry name" value="BETA-GLUCOSIDASE"/>
    <property type="match status" value="1"/>
</dbReference>
<keyword evidence="6" id="KW-0326">Glycosidase</keyword>
<dbReference type="FunFam" id="2.60.40.10:FF:000495">
    <property type="entry name" value="Periplasmic beta-glucosidase"/>
    <property type="match status" value="1"/>
</dbReference>
<dbReference type="PANTHER" id="PTHR42715">
    <property type="entry name" value="BETA-GLUCOSIDASE"/>
    <property type="match status" value="1"/>
</dbReference>